<dbReference type="GO" id="GO:0003700">
    <property type="term" value="F:DNA-binding transcription factor activity"/>
    <property type="evidence" value="ECO:0007669"/>
    <property type="project" value="InterPro"/>
</dbReference>
<dbReference type="Proteomes" id="UP000198878">
    <property type="component" value="Unassembled WGS sequence"/>
</dbReference>
<dbReference type="RefSeq" id="WP_086671090.1">
    <property type="nucleotide sequence ID" value="NZ_FNUJ01000004.1"/>
</dbReference>
<accession>A0A1H5QRM9</accession>
<dbReference type="SMART" id="SM00347">
    <property type="entry name" value="HTH_MARR"/>
    <property type="match status" value="1"/>
</dbReference>
<dbReference type="PANTHER" id="PTHR33164:SF106">
    <property type="entry name" value="TRANSCRIPTIONAL REGULATORY PROTEIN"/>
    <property type="match status" value="1"/>
</dbReference>
<dbReference type="EMBL" id="FNUJ01000004">
    <property type="protein sequence ID" value="SEF28484.1"/>
    <property type="molecule type" value="Genomic_DNA"/>
</dbReference>
<dbReference type="InterPro" id="IPR000835">
    <property type="entry name" value="HTH_MarR-typ"/>
</dbReference>
<evidence type="ECO:0000259" key="1">
    <source>
        <dbReference type="PROSITE" id="PS50995"/>
    </source>
</evidence>
<keyword evidence="3" id="KW-1185">Reference proteome</keyword>
<dbReference type="PRINTS" id="PR00598">
    <property type="entry name" value="HTHMARR"/>
</dbReference>
<feature type="domain" description="HTH marR-type" evidence="1">
    <location>
        <begin position="5"/>
        <end position="141"/>
    </location>
</feature>
<sequence>MSSERAQLVEEVLFRSRELSTETVMFHTAIAETRGLSAVDAKVLDYLARFGPQTPKDLARLSGLAPASVTAMIDRLERKGIVGRRPHPDDRRRVFIELDEQAIASGVHLWDNLVKRMYELCDRYTDDELRTVIGFVEAATEITHESTAKLTGATDG</sequence>
<evidence type="ECO:0000313" key="3">
    <source>
        <dbReference type="Proteomes" id="UP000198878"/>
    </source>
</evidence>
<dbReference type="SUPFAM" id="SSF46785">
    <property type="entry name" value="Winged helix' DNA-binding domain"/>
    <property type="match status" value="1"/>
</dbReference>
<organism evidence="2 3">
    <name type="scientific">Amycolatopsis pretoriensis</name>
    <dbReference type="NCBI Taxonomy" id="218821"/>
    <lineage>
        <taxon>Bacteria</taxon>
        <taxon>Bacillati</taxon>
        <taxon>Actinomycetota</taxon>
        <taxon>Actinomycetes</taxon>
        <taxon>Pseudonocardiales</taxon>
        <taxon>Pseudonocardiaceae</taxon>
        <taxon>Amycolatopsis</taxon>
    </lineage>
</organism>
<dbReference type="GO" id="GO:0003677">
    <property type="term" value="F:DNA binding"/>
    <property type="evidence" value="ECO:0007669"/>
    <property type="project" value="UniProtKB-KW"/>
</dbReference>
<name>A0A1H5QRM9_9PSEU</name>
<dbReference type="InterPro" id="IPR036388">
    <property type="entry name" value="WH-like_DNA-bd_sf"/>
</dbReference>
<dbReference type="PROSITE" id="PS50995">
    <property type="entry name" value="HTH_MARR_2"/>
    <property type="match status" value="1"/>
</dbReference>
<protein>
    <submittedName>
        <fullName evidence="2">DNA-binding transcriptional regulator, MarR family</fullName>
    </submittedName>
</protein>
<gene>
    <name evidence="2" type="ORF">SAMN05421837_104182</name>
</gene>
<keyword evidence="2" id="KW-0238">DNA-binding</keyword>
<dbReference type="Gene3D" id="1.10.10.10">
    <property type="entry name" value="Winged helix-like DNA-binding domain superfamily/Winged helix DNA-binding domain"/>
    <property type="match status" value="1"/>
</dbReference>
<dbReference type="InterPro" id="IPR036390">
    <property type="entry name" value="WH_DNA-bd_sf"/>
</dbReference>
<dbReference type="InterPro" id="IPR039422">
    <property type="entry name" value="MarR/SlyA-like"/>
</dbReference>
<dbReference type="PANTHER" id="PTHR33164">
    <property type="entry name" value="TRANSCRIPTIONAL REGULATOR, MARR FAMILY"/>
    <property type="match status" value="1"/>
</dbReference>
<dbReference type="OrthoDB" id="162531at2"/>
<dbReference type="STRING" id="218821.SAMN05421837_104182"/>
<proteinExistence type="predicted"/>
<dbReference type="AlphaFoldDB" id="A0A1H5QRM9"/>
<dbReference type="GO" id="GO:0006950">
    <property type="term" value="P:response to stress"/>
    <property type="evidence" value="ECO:0007669"/>
    <property type="project" value="TreeGrafter"/>
</dbReference>
<dbReference type="Pfam" id="PF01047">
    <property type="entry name" value="MarR"/>
    <property type="match status" value="1"/>
</dbReference>
<evidence type="ECO:0000313" key="2">
    <source>
        <dbReference type="EMBL" id="SEF28484.1"/>
    </source>
</evidence>
<reference evidence="3" key="1">
    <citation type="submission" date="2016-10" db="EMBL/GenBank/DDBJ databases">
        <authorList>
            <person name="Varghese N."/>
            <person name="Submissions S."/>
        </authorList>
    </citation>
    <scope>NUCLEOTIDE SEQUENCE [LARGE SCALE GENOMIC DNA]</scope>
    <source>
        <strain evidence="3">DSM 44654</strain>
    </source>
</reference>